<dbReference type="CDD" id="cd03255">
    <property type="entry name" value="ABC_MJ0796_LolCDE_FtsE"/>
    <property type="match status" value="1"/>
</dbReference>
<dbReference type="PROSITE" id="PS00211">
    <property type="entry name" value="ABC_TRANSPORTER_1"/>
    <property type="match status" value="1"/>
</dbReference>
<comment type="caution">
    <text evidence="6">The sequence shown here is derived from an EMBL/GenBank/DDBJ whole genome shotgun (WGS) entry which is preliminary data.</text>
</comment>
<evidence type="ECO:0000259" key="5">
    <source>
        <dbReference type="PROSITE" id="PS50893"/>
    </source>
</evidence>
<dbReference type="PANTHER" id="PTHR24220">
    <property type="entry name" value="IMPORT ATP-BINDING PROTEIN"/>
    <property type="match status" value="1"/>
</dbReference>
<keyword evidence="3" id="KW-0067">ATP-binding</keyword>
<keyword evidence="1" id="KW-0813">Transport</keyword>
<dbReference type="RefSeq" id="WP_183776623.1">
    <property type="nucleotide sequence ID" value="NZ_JACHFW010000024.1"/>
</dbReference>
<evidence type="ECO:0000256" key="3">
    <source>
        <dbReference type="ARBA" id="ARBA00022840"/>
    </source>
</evidence>
<dbReference type="Pfam" id="PF00005">
    <property type="entry name" value="ABC_tran"/>
    <property type="match status" value="1"/>
</dbReference>
<accession>A0A7W8HD92</accession>
<dbReference type="InterPro" id="IPR017871">
    <property type="entry name" value="ABC_transporter-like_CS"/>
</dbReference>
<evidence type="ECO:0000256" key="1">
    <source>
        <dbReference type="ARBA" id="ARBA00022448"/>
    </source>
</evidence>
<dbReference type="InterPro" id="IPR003593">
    <property type="entry name" value="AAA+_ATPase"/>
</dbReference>
<keyword evidence="4" id="KW-0812">Transmembrane</keyword>
<feature type="transmembrane region" description="Helical" evidence="4">
    <location>
        <begin position="596"/>
        <end position="618"/>
    </location>
</feature>
<dbReference type="GO" id="GO:0005886">
    <property type="term" value="C:plasma membrane"/>
    <property type="evidence" value="ECO:0007669"/>
    <property type="project" value="TreeGrafter"/>
</dbReference>
<keyword evidence="2" id="KW-0547">Nucleotide-binding</keyword>
<dbReference type="InterPro" id="IPR027417">
    <property type="entry name" value="P-loop_NTPase"/>
</dbReference>
<dbReference type="Gene3D" id="3.40.50.300">
    <property type="entry name" value="P-loop containing nucleotide triphosphate hydrolases"/>
    <property type="match status" value="1"/>
</dbReference>
<dbReference type="PROSITE" id="PS50893">
    <property type="entry name" value="ABC_TRANSPORTER_2"/>
    <property type="match status" value="1"/>
</dbReference>
<dbReference type="GO" id="GO:0022857">
    <property type="term" value="F:transmembrane transporter activity"/>
    <property type="evidence" value="ECO:0007669"/>
    <property type="project" value="TreeGrafter"/>
</dbReference>
<dbReference type="SMART" id="SM00382">
    <property type="entry name" value="AAA"/>
    <property type="match status" value="1"/>
</dbReference>
<dbReference type="InterPro" id="IPR015854">
    <property type="entry name" value="ABC_transpr_LolD-like"/>
</dbReference>
<evidence type="ECO:0000256" key="4">
    <source>
        <dbReference type="SAM" id="Phobius"/>
    </source>
</evidence>
<keyword evidence="4" id="KW-1133">Transmembrane helix</keyword>
<evidence type="ECO:0000313" key="6">
    <source>
        <dbReference type="EMBL" id="MBB5266267.1"/>
    </source>
</evidence>
<organism evidence="6 7">
    <name type="scientific">Catenibacillus scindens</name>
    <dbReference type="NCBI Taxonomy" id="673271"/>
    <lineage>
        <taxon>Bacteria</taxon>
        <taxon>Bacillati</taxon>
        <taxon>Bacillota</taxon>
        <taxon>Clostridia</taxon>
        <taxon>Lachnospirales</taxon>
        <taxon>Lachnospiraceae</taxon>
        <taxon>Catenibacillus</taxon>
    </lineage>
</organism>
<dbReference type="InterPro" id="IPR017911">
    <property type="entry name" value="MacB-like_ATP-bd"/>
</dbReference>
<name>A0A7W8HD92_9FIRM</name>
<feature type="domain" description="ABC transporter" evidence="5">
    <location>
        <begin position="2"/>
        <end position="231"/>
    </location>
</feature>
<dbReference type="Proteomes" id="UP000543642">
    <property type="component" value="Unassembled WGS sequence"/>
</dbReference>
<dbReference type="GO" id="GO:0005524">
    <property type="term" value="F:ATP binding"/>
    <property type="evidence" value="ECO:0007669"/>
    <property type="project" value="UniProtKB-KW"/>
</dbReference>
<feature type="transmembrane region" description="Helical" evidence="4">
    <location>
        <begin position="525"/>
        <end position="545"/>
    </location>
</feature>
<keyword evidence="6" id="KW-0449">Lipoprotein</keyword>
<dbReference type="SUPFAM" id="SSF52540">
    <property type="entry name" value="P-loop containing nucleoside triphosphate hydrolases"/>
    <property type="match status" value="1"/>
</dbReference>
<dbReference type="AlphaFoldDB" id="A0A7W8HD92"/>
<proteinExistence type="predicted"/>
<evidence type="ECO:0000256" key="2">
    <source>
        <dbReference type="ARBA" id="ARBA00022741"/>
    </source>
</evidence>
<protein>
    <submittedName>
        <fullName evidence="6">ABC-type lipoprotein export system ATPase subunit</fullName>
    </submittedName>
</protein>
<gene>
    <name evidence="6" type="ORF">HNP82_003424</name>
</gene>
<keyword evidence="7" id="KW-1185">Reference proteome</keyword>
<feature type="transmembrane region" description="Helical" evidence="4">
    <location>
        <begin position="251"/>
        <end position="273"/>
    </location>
</feature>
<keyword evidence="4" id="KW-0472">Membrane</keyword>
<reference evidence="6 7" key="1">
    <citation type="submission" date="2020-08" db="EMBL/GenBank/DDBJ databases">
        <title>Genomic Encyclopedia of Type Strains, Phase IV (KMG-IV): sequencing the most valuable type-strain genomes for metagenomic binning, comparative biology and taxonomic classification.</title>
        <authorList>
            <person name="Goeker M."/>
        </authorList>
    </citation>
    <scope>NUCLEOTIDE SEQUENCE [LARGE SCALE GENOMIC DNA]</scope>
    <source>
        <strain evidence="6 7">DSM 106146</strain>
    </source>
</reference>
<dbReference type="EMBL" id="JACHFW010000024">
    <property type="protein sequence ID" value="MBB5266267.1"/>
    <property type="molecule type" value="Genomic_DNA"/>
</dbReference>
<feature type="transmembrane region" description="Helical" evidence="4">
    <location>
        <begin position="566"/>
        <end position="590"/>
    </location>
</feature>
<sequence>MFELKNITKTFGGEVALKNVSLSITGGMNYIIGASGSGKTTLLRILSSMDRQYEGEAFYCGRNLKELSDQDCSQFYATELGFIAQGFHLIDELTVRENILVPTYLSRNDSEKRLSMLLKKLGIEKLADQKVRTLSGGQKQRVAIARELMKDPQVLIADEPTAALDAKTAHEIGALLTSIAKERTVIVVTHDISLIQGNCSVFELDKGVLIRSDKGDSTTKAHSRSTENLRLTMRSALRMAGVTGKRQMGKLLSIVLAMAIAASCLAVNFSGMLNGSSSEAFQELLEKQGNSVLNLLLVPSFTSGGEVGKENPGVPQGVEQDISGLLEEYQNDDRIEAIIMDAPMEDMVVTVDGKDFIIEESGQSPNFNQIIAGRIADNSKNEIVLPKILVKKMGYTNEEILGKELSFVGSVYNWDSGKPVAMPISFTAKVSGIADTSYGIEFDGKVERFEHEDSLFPSLAIMKDIYAQAEKENPSFSFTIRADSPEHFLELYDELMAKGIVPLGQAELIRDIMGLKGTALVQSGLSSALIVILSVLAALSVCLVCGFMRRKEYAVYRLCGYTKNSIVLLTLVEYTGMFLFTGLFSMIVALLLSVPLWLGCALNFGVSAFCFAETCLISTSVNPLTALKTGGRG</sequence>
<evidence type="ECO:0000313" key="7">
    <source>
        <dbReference type="Proteomes" id="UP000543642"/>
    </source>
</evidence>
<dbReference type="GO" id="GO:0016887">
    <property type="term" value="F:ATP hydrolysis activity"/>
    <property type="evidence" value="ECO:0007669"/>
    <property type="project" value="InterPro"/>
</dbReference>
<dbReference type="PANTHER" id="PTHR24220:SF692">
    <property type="entry name" value="ABC TRANSPORTER DOMAIN-CONTAINING PROTEIN"/>
    <property type="match status" value="1"/>
</dbReference>
<dbReference type="InterPro" id="IPR003439">
    <property type="entry name" value="ABC_transporter-like_ATP-bd"/>
</dbReference>